<keyword evidence="1" id="KW-1133">Transmembrane helix</keyword>
<feature type="transmembrane region" description="Helical" evidence="1">
    <location>
        <begin position="52"/>
        <end position="70"/>
    </location>
</feature>
<keyword evidence="1" id="KW-0472">Membrane</keyword>
<feature type="transmembrane region" description="Helical" evidence="1">
    <location>
        <begin position="131"/>
        <end position="152"/>
    </location>
</feature>
<accession>A0AAU3I2U8</accession>
<evidence type="ECO:0000313" key="2">
    <source>
        <dbReference type="EMBL" id="WTZ11737.1"/>
    </source>
</evidence>
<proteinExistence type="predicted"/>
<feature type="transmembrane region" description="Helical" evidence="1">
    <location>
        <begin position="77"/>
        <end position="102"/>
    </location>
</feature>
<gene>
    <name evidence="2" type="ORF">OG699_29435</name>
</gene>
<evidence type="ECO:0000256" key="1">
    <source>
        <dbReference type="SAM" id="Phobius"/>
    </source>
</evidence>
<sequence length="154" mass="16981">MRSWLRQGIFQGPQSRAHLEALKRLQPEPKDMYAHDYLYECLSVLDSKAQVLLAYDGFLVAAATVVLTVLPGDAGSTALLVAALVASGLSGALSLMVVSVHWTDTYDLEHPNEIFPRLLEVRNHRTLSYRLSWAIAQVASLLLVCGVLVHLLGW</sequence>
<keyword evidence="1" id="KW-0812">Transmembrane</keyword>
<protein>
    <submittedName>
        <fullName evidence="2">Uncharacterized protein</fullName>
    </submittedName>
</protein>
<name>A0AAU3I2U8_9ACTN</name>
<reference evidence="2" key="1">
    <citation type="submission" date="2022-10" db="EMBL/GenBank/DDBJ databases">
        <title>The complete genomes of actinobacterial strains from the NBC collection.</title>
        <authorList>
            <person name="Joergensen T.S."/>
            <person name="Alvarez Arevalo M."/>
            <person name="Sterndorff E.B."/>
            <person name="Faurdal D."/>
            <person name="Vuksanovic O."/>
            <person name="Mourched A.-S."/>
            <person name="Charusanti P."/>
            <person name="Shaw S."/>
            <person name="Blin K."/>
            <person name="Weber T."/>
        </authorList>
    </citation>
    <scope>NUCLEOTIDE SEQUENCE</scope>
    <source>
        <strain evidence="2">NBC_01393</strain>
    </source>
</reference>
<dbReference type="EMBL" id="CP109546">
    <property type="protein sequence ID" value="WTZ11737.1"/>
    <property type="molecule type" value="Genomic_DNA"/>
</dbReference>
<organism evidence="2">
    <name type="scientific">Streptomyces sp. NBC_01393</name>
    <dbReference type="NCBI Taxonomy" id="2903851"/>
    <lineage>
        <taxon>Bacteria</taxon>
        <taxon>Bacillati</taxon>
        <taxon>Actinomycetota</taxon>
        <taxon>Actinomycetes</taxon>
        <taxon>Kitasatosporales</taxon>
        <taxon>Streptomycetaceae</taxon>
        <taxon>Streptomyces</taxon>
    </lineage>
</organism>
<dbReference type="AlphaFoldDB" id="A0AAU3I2U8"/>